<keyword evidence="3" id="KW-0862">Zinc</keyword>
<keyword evidence="2" id="KW-0863">Zinc-finger</keyword>
<dbReference type="AlphaFoldDB" id="A0AAD5S0Z3"/>
<keyword evidence="1" id="KW-0479">Metal-binding</keyword>
<feature type="compositionally biased region" description="Basic and acidic residues" evidence="5">
    <location>
        <begin position="75"/>
        <end position="89"/>
    </location>
</feature>
<gene>
    <name evidence="7" type="ORF">HK097_006563</name>
</gene>
<dbReference type="GO" id="GO:0006351">
    <property type="term" value="P:DNA-templated transcription"/>
    <property type="evidence" value="ECO:0007669"/>
    <property type="project" value="InterPro"/>
</dbReference>
<dbReference type="PANTHER" id="PTHR11477:SF0">
    <property type="entry name" value="IP08861P-RELATED"/>
    <property type="match status" value="1"/>
</dbReference>
<feature type="compositionally biased region" description="Basic residues" evidence="5">
    <location>
        <begin position="90"/>
        <end position="100"/>
    </location>
</feature>
<evidence type="ECO:0000313" key="8">
    <source>
        <dbReference type="Proteomes" id="UP001212841"/>
    </source>
</evidence>
<evidence type="ECO:0000313" key="7">
    <source>
        <dbReference type="EMBL" id="KAJ3025947.1"/>
    </source>
</evidence>
<sequence length="303" mass="34277">TNKADTPNPTITARQKTLRRFSVTSANDDPHQTEDENETEEEEHEGSDGEEEEGDEYAEPEKKEGRELRKRKRDAGKEEEGGKDGGERKRGVKRFRKGVSPKKERGQKEATEESTGLDPLLQDPFRIAARTKFEETFTTIFNTYLSNPSLYGPTCTPHHSIPIHDPQSFAHQIETALYEAHKSPTSNLISPKYKERYRMLQFNLRDKTNDRLRRRVLSGEVGVEELVKLEGRELASEEGVRRVEEARAEGVRRVDLRRKGEEVGEGSFEVEGAVRFDGGSGGERGEEGDGEVGAAFDEMLREI</sequence>
<evidence type="ECO:0000256" key="1">
    <source>
        <dbReference type="ARBA" id="ARBA00022723"/>
    </source>
</evidence>
<comment type="caution">
    <text evidence="7">The sequence shown here is derived from an EMBL/GenBank/DDBJ whole genome shotgun (WGS) entry which is preliminary data.</text>
</comment>
<accession>A0AAD5S0Z3</accession>
<evidence type="ECO:0000256" key="4">
    <source>
        <dbReference type="ARBA" id="ARBA00023242"/>
    </source>
</evidence>
<dbReference type="PROSITE" id="PS51321">
    <property type="entry name" value="TFIIS_CENTRAL"/>
    <property type="match status" value="1"/>
</dbReference>
<evidence type="ECO:0000256" key="2">
    <source>
        <dbReference type="ARBA" id="ARBA00022771"/>
    </source>
</evidence>
<dbReference type="InterPro" id="IPR003618">
    <property type="entry name" value="TFIIS_cen_dom"/>
</dbReference>
<dbReference type="SUPFAM" id="SSF46942">
    <property type="entry name" value="Elongation factor TFIIS domain 2"/>
    <property type="match status" value="1"/>
</dbReference>
<feature type="region of interest" description="Disordered" evidence="5">
    <location>
        <begin position="269"/>
        <end position="291"/>
    </location>
</feature>
<reference evidence="7" key="1">
    <citation type="submission" date="2020-05" db="EMBL/GenBank/DDBJ databases">
        <title>Phylogenomic resolution of chytrid fungi.</title>
        <authorList>
            <person name="Stajich J.E."/>
            <person name="Amses K."/>
            <person name="Simmons R."/>
            <person name="Seto K."/>
            <person name="Myers J."/>
            <person name="Bonds A."/>
            <person name="Quandt C.A."/>
            <person name="Barry K."/>
            <person name="Liu P."/>
            <person name="Grigoriev I."/>
            <person name="Longcore J.E."/>
            <person name="James T.Y."/>
        </authorList>
    </citation>
    <scope>NUCLEOTIDE SEQUENCE</scope>
    <source>
        <strain evidence="7">JEL0318</strain>
    </source>
</reference>
<protein>
    <recommendedName>
        <fullName evidence="6">TFIIS central domain-containing protein</fullName>
    </recommendedName>
</protein>
<dbReference type="InterPro" id="IPR036575">
    <property type="entry name" value="TFIIS_cen_dom_sf"/>
</dbReference>
<organism evidence="7 8">
    <name type="scientific">Rhizophlyctis rosea</name>
    <dbReference type="NCBI Taxonomy" id="64517"/>
    <lineage>
        <taxon>Eukaryota</taxon>
        <taxon>Fungi</taxon>
        <taxon>Fungi incertae sedis</taxon>
        <taxon>Chytridiomycota</taxon>
        <taxon>Chytridiomycota incertae sedis</taxon>
        <taxon>Chytridiomycetes</taxon>
        <taxon>Rhizophlyctidales</taxon>
        <taxon>Rhizophlyctidaceae</taxon>
        <taxon>Rhizophlyctis</taxon>
    </lineage>
</organism>
<dbReference type="Gene3D" id="1.10.472.30">
    <property type="entry name" value="Transcription elongation factor S-II, central domain"/>
    <property type="match status" value="1"/>
</dbReference>
<name>A0AAD5S0Z3_9FUNG</name>
<dbReference type="Proteomes" id="UP001212841">
    <property type="component" value="Unassembled WGS sequence"/>
</dbReference>
<feature type="non-terminal residue" evidence="7">
    <location>
        <position position="303"/>
    </location>
</feature>
<proteinExistence type="predicted"/>
<feature type="compositionally biased region" description="Polar residues" evidence="5">
    <location>
        <begin position="1"/>
        <end position="15"/>
    </location>
</feature>
<feature type="compositionally biased region" description="Acidic residues" evidence="5">
    <location>
        <begin position="35"/>
        <end position="58"/>
    </location>
</feature>
<feature type="compositionally biased region" description="Basic and acidic residues" evidence="5">
    <location>
        <begin position="101"/>
        <end position="111"/>
    </location>
</feature>
<feature type="domain" description="TFIIS central" evidence="6">
    <location>
        <begin position="125"/>
        <end position="262"/>
    </location>
</feature>
<feature type="region of interest" description="Disordered" evidence="5">
    <location>
        <begin position="1"/>
        <end position="117"/>
    </location>
</feature>
<evidence type="ECO:0000259" key="6">
    <source>
        <dbReference type="PROSITE" id="PS51321"/>
    </source>
</evidence>
<dbReference type="GO" id="GO:0005634">
    <property type="term" value="C:nucleus"/>
    <property type="evidence" value="ECO:0007669"/>
    <property type="project" value="TreeGrafter"/>
</dbReference>
<keyword evidence="8" id="KW-1185">Reference proteome</keyword>
<dbReference type="Pfam" id="PF07500">
    <property type="entry name" value="TFIIS_M"/>
    <property type="match status" value="1"/>
</dbReference>
<dbReference type="GO" id="GO:0008270">
    <property type="term" value="F:zinc ion binding"/>
    <property type="evidence" value="ECO:0007669"/>
    <property type="project" value="UniProtKB-KW"/>
</dbReference>
<dbReference type="EMBL" id="JADGJD010003072">
    <property type="protein sequence ID" value="KAJ3025947.1"/>
    <property type="molecule type" value="Genomic_DNA"/>
</dbReference>
<keyword evidence="4" id="KW-0539">Nucleus</keyword>
<dbReference type="SMART" id="SM00510">
    <property type="entry name" value="TFS2M"/>
    <property type="match status" value="1"/>
</dbReference>
<feature type="non-terminal residue" evidence="7">
    <location>
        <position position="1"/>
    </location>
</feature>
<evidence type="ECO:0000256" key="3">
    <source>
        <dbReference type="ARBA" id="ARBA00022833"/>
    </source>
</evidence>
<dbReference type="PANTHER" id="PTHR11477">
    <property type="entry name" value="TRANSCRIPTION FACTOR S-II ZINC FINGER DOMAIN-CONTAINING PROTEIN"/>
    <property type="match status" value="1"/>
</dbReference>
<evidence type="ECO:0000256" key="5">
    <source>
        <dbReference type="SAM" id="MobiDB-lite"/>
    </source>
</evidence>